<dbReference type="AlphaFoldDB" id="A0A2P5G1V7"/>
<evidence type="ECO:0000313" key="1">
    <source>
        <dbReference type="EMBL" id="POO03999.1"/>
    </source>
</evidence>
<comment type="caution">
    <text evidence="1">The sequence shown here is derived from an EMBL/GenBank/DDBJ whole genome shotgun (WGS) entry which is preliminary data.</text>
</comment>
<accession>A0A2P5G1V7</accession>
<dbReference type="OrthoDB" id="10289063at2759"/>
<dbReference type="Proteomes" id="UP000237000">
    <property type="component" value="Unassembled WGS sequence"/>
</dbReference>
<dbReference type="EMBL" id="JXTC01000001">
    <property type="protein sequence ID" value="POO03999.1"/>
    <property type="molecule type" value="Genomic_DNA"/>
</dbReference>
<dbReference type="InParanoid" id="A0A2P5G1V7"/>
<sequence>MSIENTTLSIAILDNEDLESNDNVYSMDPWILDSCIALHVCPYKECLDTYKPCDNVGVLDTMGYDYSVKDGVMTINKGDLVVMNAQKIIGKTILGRARSVEPLHEESSSRVKEVASLKECTEGINQK</sequence>
<evidence type="ECO:0000313" key="2">
    <source>
        <dbReference type="Proteomes" id="UP000237000"/>
    </source>
</evidence>
<proteinExistence type="predicted"/>
<protein>
    <submittedName>
        <fullName evidence="1">Uncharacterized protein</fullName>
    </submittedName>
</protein>
<organism evidence="1 2">
    <name type="scientific">Trema orientale</name>
    <name type="common">Charcoal tree</name>
    <name type="synonym">Celtis orientalis</name>
    <dbReference type="NCBI Taxonomy" id="63057"/>
    <lineage>
        <taxon>Eukaryota</taxon>
        <taxon>Viridiplantae</taxon>
        <taxon>Streptophyta</taxon>
        <taxon>Embryophyta</taxon>
        <taxon>Tracheophyta</taxon>
        <taxon>Spermatophyta</taxon>
        <taxon>Magnoliopsida</taxon>
        <taxon>eudicotyledons</taxon>
        <taxon>Gunneridae</taxon>
        <taxon>Pentapetalae</taxon>
        <taxon>rosids</taxon>
        <taxon>fabids</taxon>
        <taxon>Rosales</taxon>
        <taxon>Cannabaceae</taxon>
        <taxon>Trema</taxon>
    </lineage>
</organism>
<name>A0A2P5G1V7_TREOI</name>
<keyword evidence="2" id="KW-1185">Reference proteome</keyword>
<reference evidence="2" key="1">
    <citation type="submission" date="2016-06" db="EMBL/GenBank/DDBJ databases">
        <title>Parallel loss of symbiosis genes in relatives of nitrogen-fixing non-legume Parasponia.</title>
        <authorList>
            <person name="Van Velzen R."/>
            <person name="Holmer R."/>
            <person name="Bu F."/>
            <person name="Rutten L."/>
            <person name="Van Zeijl A."/>
            <person name="Liu W."/>
            <person name="Santuari L."/>
            <person name="Cao Q."/>
            <person name="Sharma T."/>
            <person name="Shen D."/>
            <person name="Roswanjaya Y."/>
            <person name="Wardhani T."/>
            <person name="Kalhor M.S."/>
            <person name="Jansen J."/>
            <person name="Van den Hoogen J."/>
            <person name="Gungor B."/>
            <person name="Hartog M."/>
            <person name="Hontelez J."/>
            <person name="Verver J."/>
            <person name="Yang W.-C."/>
            <person name="Schijlen E."/>
            <person name="Repin R."/>
            <person name="Schilthuizen M."/>
            <person name="Schranz E."/>
            <person name="Heidstra R."/>
            <person name="Miyata K."/>
            <person name="Fedorova E."/>
            <person name="Kohlen W."/>
            <person name="Bisseling T."/>
            <person name="Smit S."/>
            <person name="Geurts R."/>
        </authorList>
    </citation>
    <scope>NUCLEOTIDE SEQUENCE [LARGE SCALE GENOMIC DNA]</scope>
    <source>
        <strain evidence="2">cv. RG33-2</strain>
    </source>
</reference>
<gene>
    <name evidence="1" type="ORF">TorRG33x02_003030</name>
</gene>